<dbReference type="InterPro" id="IPR003508">
    <property type="entry name" value="CIDE-N_dom"/>
</dbReference>
<dbReference type="OrthoDB" id="9387550at2759"/>
<feature type="compositionally biased region" description="Basic and acidic residues" evidence="3">
    <location>
        <begin position="77"/>
        <end position="88"/>
    </location>
</feature>
<dbReference type="Proteomes" id="UP000694845">
    <property type="component" value="Unplaced"/>
</dbReference>
<evidence type="ECO:0000256" key="2">
    <source>
        <dbReference type="PROSITE-ProRule" id="PRU00447"/>
    </source>
</evidence>
<evidence type="ECO:0000256" key="1">
    <source>
        <dbReference type="ARBA" id="ARBA00022703"/>
    </source>
</evidence>
<accession>A0A8B7YFN0</accession>
<dbReference type="GO" id="GO:0006915">
    <property type="term" value="P:apoptotic process"/>
    <property type="evidence" value="ECO:0007669"/>
    <property type="project" value="UniProtKB-UniRule"/>
</dbReference>
<feature type="domain" description="CIDE-N" evidence="4">
    <location>
        <begin position="92"/>
        <end position="169"/>
    </location>
</feature>
<reference evidence="6" key="1">
    <citation type="submission" date="2025-08" db="UniProtKB">
        <authorList>
            <consortium name="RefSeq"/>
        </authorList>
    </citation>
    <scope>IDENTIFICATION</scope>
</reference>
<dbReference type="PANTHER" id="PTHR12306">
    <property type="entry name" value="CELL DEATH ACTIVATOR CIDE"/>
    <property type="match status" value="1"/>
</dbReference>
<feature type="region of interest" description="Disordered" evidence="3">
    <location>
        <begin position="1"/>
        <end position="96"/>
    </location>
</feature>
<dbReference type="Pfam" id="PF09033">
    <property type="entry name" value="DFF-C"/>
    <property type="match status" value="1"/>
</dbReference>
<dbReference type="SMART" id="SM00266">
    <property type="entry name" value="CAD"/>
    <property type="match status" value="1"/>
</dbReference>
<dbReference type="AlphaFoldDB" id="A0A8B7YFN0"/>
<dbReference type="SUPFAM" id="SSF54277">
    <property type="entry name" value="CAD &amp; PB1 domains"/>
    <property type="match status" value="1"/>
</dbReference>
<feature type="compositionally biased region" description="Basic residues" evidence="3">
    <location>
        <begin position="1"/>
        <end position="11"/>
    </location>
</feature>
<dbReference type="Gene3D" id="3.10.20.10">
    <property type="match status" value="1"/>
</dbReference>
<dbReference type="KEGG" id="aplc:110979179"/>
<evidence type="ECO:0000256" key="3">
    <source>
        <dbReference type="SAM" id="MobiDB-lite"/>
    </source>
</evidence>
<dbReference type="GO" id="GO:0042981">
    <property type="term" value="P:regulation of apoptotic process"/>
    <property type="evidence" value="ECO:0007669"/>
    <property type="project" value="TreeGrafter"/>
</dbReference>
<dbReference type="InterPro" id="IPR015121">
    <property type="entry name" value="DNA_fragmentation_mid_dom"/>
</dbReference>
<proteinExistence type="predicted"/>
<evidence type="ECO:0000313" key="5">
    <source>
        <dbReference type="Proteomes" id="UP000694845"/>
    </source>
</evidence>
<dbReference type="PANTHER" id="PTHR12306:SF15">
    <property type="entry name" value="DNAATION FACTOR-RELATED PROTEIN 1, ISOFORM B-RELATED"/>
    <property type="match status" value="1"/>
</dbReference>
<dbReference type="Pfam" id="PF02017">
    <property type="entry name" value="CIDE-N"/>
    <property type="match status" value="1"/>
</dbReference>
<protein>
    <submittedName>
        <fullName evidence="6">Uncharacterized protein LOC110979179 isoform X1</fullName>
    </submittedName>
</protein>
<keyword evidence="5" id="KW-1185">Reference proteome</keyword>
<organism evidence="5 6">
    <name type="scientific">Acanthaster planci</name>
    <name type="common">Crown-of-thorns starfish</name>
    <dbReference type="NCBI Taxonomy" id="133434"/>
    <lineage>
        <taxon>Eukaryota</taxon>
        <taxon>Metazoa</taxon>
        <taxon>Echinodermata</taxon>
        <taxon>Eleutherozoa</taxon>
        <taxon>Asterozoa</taxon>
        <taxon>Asteroidea</taxon>
        <taxon>Valvatacea</taxon>
        <taxon>Valvatida</taxon>
        <taxon>Acanthasteridae</taxon>
        <taxon>Acanthaster</taxon>
    </lineage>
</organism>
<feature type="compositionally biased region" description="Basic and acidic residues" evidence="3">
    <location>
        <begin position="28"/>
        <end position="38"/>
    </location>
</feature>
<sequence length="339" mass="37571">MMRGKRKRKSSKPSYHTPGTPSKKKKAGHEVDHVKLVVEPKPSTSGSKRGKLKRKSSGSSHDAPSTLSKKKKYGPKVGRDKPGVERKPGTSQAKPLKVCNVRRTRQVGIVAASLQDLRAKIRTGFRAAGNEFEIVLEEDCTRVEDDNYFQTLSDNTVLMVVSKGEQWTEAATSLQGEDEEGLVEVDGAGPTSSTNRLDRVAKRIAKNPSVMAFLPKVDLEVVVDSDINRLQVLLCQSKEDAQFIQDACERRLNEMIQSEEARNLLKLYHRAKTKARNVNVAHVSGSPPSKAEVKSLAITVKAQTESQDWMQRLRPRLFDIFGKIPGQSQLYGVKSGIVQ</sequence>
<evidence type="ECO:0000313" key="6">
    <source>
        <dbReference type="RefSeq" id="XP_022090456.1"/>
    </source>
</evidence>
<evidence type="ECO:0000259" key="4">
    <source>
        <dbReference type="PROSITE" id="PS51135"/>
    </source>
</evidence>
<gene>
    <name evidence="6" type="primary">LOC110979179</name>
</gene>
<dbReference type="GeneID" id="110979179"/>
<dbReference type="Gene3D" id="1.10.1490.10">
    <property type="entry name" value="C-terminal domain of DFF45/ICAD (DFF-C domain)"/>
    <property type="match status" value="1"/>
</dbReference>
<keyword evidence="1 2" id="KW-0053">Apoptosis</keyword>
<dbReference type="PROSITE" id="PS51135">
    <property type="entry name" value="CIDE_N"/>
    <property type="match status" value="1"/>
</dbReference>
<dbReference type="RefSeq" id="XP_022090456.1">
    <property type="nucleotide sequence ID" value="XM_022234764.1"/>
</dbReference>
<name>A0A8B7YFN0_ACAPL</name>